<evidence type="ECO:0000313" key="3">
    <source>
        <dbReference type="Proteomes" id="UP000295560"/>
    </source>
</evidence>
<dbReference type="Pfam" id="PF13560">
    <property type="entry name" value="HTH_31"/>
    <property type="match status" value="1"/>
</dbReference>
<dbReference type="EMBL" id="SMFZ01000001">
    <property type="protein sequence ID" value="TCK27167.1"/>
    <property type="molecule type" value="Genomic_DNA"/>
</dbReference>
<evidence type="ECO:0000259" key="1">
    <source>
        <dbReference type="PROSITE" id="PS50943"/>
    </source>
</evidence>
<dbReference type="Gene3D" id="1.10.260.40">
    <property type="entry name" value="lambda repressor-like DNA-binding domains"/>
    <property type="match status" value="1"/>
</dbReference>
<organism evidence="2 3">
    <name type="scientific">Pseudonocardia endophytica</name>
    <dbReference type="NCBI Taxonomy" id="401976"/>
    <lineage>
        <taxon>Bacteria</taxon>
        <taxon>Bacillati</taxon>
        <taxon>Actinomycetota</taxon>
        <taxon>Actinomycetes</taxon>
        <taxon>Pseudonocardiales</taxon>
        <taxon>Pseudonocardiaceae</taxon>
        <taxon>Pseudonocardia</taxon>
    </lineage>
</organism>
<comment type="caution">
    <text evidence="2">The sequence shown here is derived from an EMBL/GenBank/DDBJ whole genome shotgun (WGS) entry which is preliminary data.</text>
</comment>
<sequence>MCIHEETNVGTGVVEQEPTGARRRLGAELRRLRGNAGMRLEEAASRLKCSTSKVSRLENGKGIPQARDVEVLMSLYDVRADLEIAMLRRLVQESRSAGWWESYVDGLSTERYVLDNPARYAALETDADAVTTFDVSVLHGLAQTRGYSWAILEQRLPRHQPWEIERLVEMVVHRKQALSRADPLGLVQIVDEAALRRVVGPPGVMTEQLDHLLELAGRPNVSLQVLPFEAGTFRAHDGQFAILDIPDELGSDVVFVESHTGSSYLEDPAEVAVFRGLADEVRAGALDTERSLDMLRMYRERHAGSVVPKP</sequence>
<dbReference type="CDD" id="cd00093">
    <property type="entry name" value="HTH_XRE"/>
    <property type="match status" value="1"/>
</dbReference>
<feature type="domain" description="HTH cro/C1-type" evidence="1">
    <location>
        <begin position="29"/>
        <end position="84"/>
    </location>
</feature>
<dbReference type="GO" id="GO:0003677">
    <property type="term" value="F:DNA binding"/>
    <property type="evidence" value="ECO:0007669"/>
    <property type="project" value="InterPro"/>
</dbReference>
<proteinExistence type="predicted"/>
<reference evidence="2 3" key="1">
    <citation type="submission" date="2019-03" db="EMBL/GenBank/DDBJ databases">
        <title>Sequencing the genomes of 1000 actinobacteria strains.</title>
        <authorList>
            <person name="Klenk H.-P."/>
        </authorList>
    </citation>
    <scope>NUCLEOTIDE SEQUENCE [LARGE SCALE GENOMIC DNA]</scope>
    <source>
        <strain evidence="2 3">DSM 44969</strain>
    </source>
</reference>
<dbReference type="PROSITE" id="PS50943">
    <property type="entry name" value="HTH_CROC1"/>
    <property type="match status" value="1"/>
</dbReference>
<dbReference type="SMART" id="SM00530">
    <property type="entry name" value="HTH_XRE"/>
    <property type="match status" value="1"/>
</dbReference>
<dbReference type="InterPro" id="IPR001387">
    <property type="entry name" value="Cro/C1-type_HTH"/>
</dbReference>
<gene>
    <name evidence="2" type="ORF">EV378_3026</name>
</gene>
<dbReference type="InterPro" id="IPR043917">
    <property type="entry name" value="DUF5753"/>
</dbReference>
<name>A0A4R1HWQ6_PSEEN</name>
<protein>
    <submittedName>
        <fullName evidence="2">Helix-turn-helix protein</fullName>
    </submittedName>
</protein>
<dbReference type="InterPro" id="IPR010982">
    <property type="entry name" value="Lambda_DNA-bd_dom_sf"/>
</dbReference>
<accession>A0A4R1HWQ6</accession>
<dbReference type="Proteomes" id="UP000295560">
    <property type="component" value="Unassembled WGS sequence"/>
</dbReference>
<dbReference type="OrthoDB" id="4285266at2"/>
<dbReference type="SUPFAM" id="SSF47413">
    <property type="entry name" value="lambda repressor-like DNA-binding domains"/>
    <property type="match status" value="1"/>
</dbReference>
<dbReference type="Pfam" id="PF19054">
    <property type="entry name" value="DUF5753"/>
    <property type="match status" value="1"/>
</dbReference>
<evidence type="ECO:0000313" key="2">
    <source>
        <dbReference type="EMBL" id="TCK27167.1"/>
    </source>
</evidence>
<keyword evidence="3" id="KW-1185">Reference proteome</keyword>
<dbReference type="AlphaFoldDB" id="A0A4R1HWQ6"/>